<reference evidence="1 2" key="1">
    <citation type="journal article" date="2018" name="Nat. Ecol. Evol.">
        <title>Shark genomes provide insights into elasmobranch evolution and the origin of vertebrates.</title>
        <authorList>
            <person name="Hara Y"/>
            <person name="Yamaguchi K"/>
            <person name="Onimaru K"/>
            <person name="Kadota M"/>
            <person name="Koyanagi M"/>
            <person name="Keeley SD"/>
            <person name="Tatsumi K"/>
            <person name="Tanaka K"/>
            <person name="Motone F"/>
            <person name="Kageyama Y"/>
            <person name="Nozu R"/>
            <person name="Adachi N"/>
            <person name="Nishimura O"/>
            <person name="Nakagawa R"/>
            <person name="Tanegashima C"/>
            <person name="Kiyatake I"/>
            <person name="Matsumoto R"/>
            <person name="Murakumo K"/>
            <person name="Nishida K"/>
            <person name="Terakita A"/>
            <person name="Kuratani S"/>
            <person name="Sato K"/>
            <person name="Hyodo S Kuraku.S."/>
        </authorList>
    </citation>
    <scope>NUCLEOTIDE SEQUENCE [LARGE SCALE GENOMIC DNA]</scope>
</reference>
<dbReference type="AlphaFoldDB" id="A0A401Q1V8"/>
<dbReference type="EMBL" id="BFAA01009352">
    <property type="protein sequence ID" value="GCB79372.1"/>
    <property type="molecule type" value="Genomic_DNA"/>
</dbReference>
<name>A0A401Q1V8_SCYTO</name>
<accession>A0A401Q1V8</accession>
<dbReference type="STRING" id="75743.A0A401Q1V8"/>
<protein>
    <submittedName>
        <fullName evidence="1">Uncharacterized protein</fullName>
    </submittedName>
</protein>
<keyword evidence="2" id="KW-1185">Reference proteome</keyword>
<organism evidence="1 2">
    <name type="scientific">Scyliorhinus torazame</name>
    <name type="common">Cloudy catshark</name>
    <name type="synonym">Catulus torazame</name>
    <dbReference type="NCBI Taxonomy" id="75743"/>
    <lineage>
        <taxon>Eukaryota</taxon>
        <taxon>Metazoa</taxon>
        <taxon>Chordata</taxon>
        <taxon>Craniata</taxon>
        <taxon>Vertebrata</taxon>
        <taxon>Chondrichthyes</taxon>
        <taxon>Elasmobranchii</taxon>
        <taxon>Galeomorphii</taxon>
        <taxon>Galeoidea</taxon>
        <taxon>Carcharhiniformes</taxon>
        <taxon>Scyliorhinidae</taxon>
        <taxon>Scyliorhinus</taxon>
    </lineage>
</organism>
<sequence length="76" mass="8859">MQKSCACKFLYGVETNEAMKIQIQKALDEKREFKTELIFYKKSEIIKSVVTTNNMSRKMELDSKLALEATRTSQFD</sequence>
<dbReference type="OrthoDB" id="432483at2759"/>
<comment type="caution">
    <text evidence="1">The sequence shown here is derived from an EMBL/GenBank/DDBJ whole genome shotgun (WGS) entry which is preliminary data.</text>
</comment>
<dbReference type="Proteomes" id="UP000288216">
    <property type="component" value="Unassembled WGS sequence"/>
</dbReference>
<evidence type="ECO:0000313" key="2">
    <source>
        <dbReference type="Proteomes" id="UP000288216"/>
    </source>
</evidence>
<evidence type="ECO:0000313" key="1">
    <source>
        <dbReference type="EMBL" id="GCB79372.1"/>
    </source>
</evidence>
<dbReference type="Gene3D" id="3.30.450.20">
    <property type="entry name" value="PAS domain"/>
    <property type="match status" value="1"/>
</dbReference>
<proteinExistence type="predicted"/>
<gene>
    <name evidence="1" type="ORF">scyTo_0015968</name>
</gene>